<reference evidence="2" key="1">
    <citation type="journal article" date="2014" name="Int. J. Syst. Evol. Microbiol.">
        <title>Complete genome sequence of Corynebacterium casei LMG S-19264T (=DSM 44701T), isolated from a smear-ripened cheese.</title>
        <authorList>
            <consortium name="US DOE Joint Genome Institute (JGI-PGF)"/>
            <person name="Walter F."/>
            <person name="Albersmeier A."/>
            <person name="Kalinowski J."/>
            <person name="Ruckert C."/>
        </authorList>
    </citation>
    <scope>NUCLEOTIDE SEQUENCE</scope>
    <source>
        <strain evidence="2">KCTC 32501</strain>
    </source>
</reference>
<comment type="caution">
    <text evidence="2">The sequence shown here is derived from an EMBL/GenBank/DDBJ whole genome shotgun (WGS) entry which is preliminary data.</text>
</comment>
<feature type="region of interest" description="Disordered" evidence="1">
    <location>
        <begin position="97"/>
        <end position="174"/>
    </location>
</feature>
<dbReference type="EMBL" id="BMZG01000012">
    <property type="protein sequence ID" value="GHA78435.1"/>
    <property type="molecule type" value="Genomic_DNA"/>
</dbReference>
<accession>A0A8J3G0E2</accession>
<evidence type="ECO:0000313" key="3">
    <source>
        <dbReference type="Proteomes" id="UP000614287"/>
    </source>
</evidence>
<feature type="compositionally biased region" description="Low complexity" evidence="1">
    <location>
        <begin position="150"/>
        <end position="162"/>
    </location>
</feature>
<gene>
    <name evidence="2" type="ORF">GCM10009007_19330</name>
</gene>
<name>A0A8J3G0E2_9BURK</name>
<evidence type="ECO:0000256" key="1">
    <source>
        <dbReference type="SAM" id="MobiDB-lite"/>
    </source>
</evidence>
<evidence type="ECO:0000313" key="2">
    <source>
        <dbReference type="EMBL" id="GHA78435.1"/>
    </source>
</evidence>
<dbReference type="Proteomes" id="UP000614287">
    <property type="component" value="Unassembled WGS sequence"/>
</dbReference>
<organism evidence="2 3">
    <name type="scientific">Formosimonas limnophila</name>
    <dbReference type="NCBI Taxonomy" id="1384487"/>
    <lineage>
        <taxon>Bacteria</taxon>
        <taxon>Pseudomonadati</taxon>
        <taxon>Pseudomonadota</taxon>
        <taxon>Betaproteobacteria</taxon>
        <taxon>Burkholderiales</taxon>
        <taxon>Burkholderiaceae</taxon>
        <taxon>Formosimonas</taxon>
    </lineage>
</organism>
<reference evidence="2" key="2">
    <citation type="submission" date="2020-09" db="EMBL/GenBank/DDBJ databases">
        <authorList>
            <person name="Sun Q."/>
            <person name="Kim S."/>
        </authorList>
    </citation>
    <scope>NUCLEOTIDE SEQUENCE</scope>
    <source>
        <strain evidence="2">KCTC 32501</strain>
    </source>
</reference>
<protein>
    <submittedName>
        <fullName evidence="2">Uncharacterized protein</fullName>
    </submittedName>
</protein>
<keyword evidence="3" id="KW-1185">Reference proteome</keyword>
<dbReference type="RefSeq" id="WP_189493768.1">
    <property type="nucleotide sequence ID" value="NZ_BMZG01000012.1"/>
</dbReference>
<proteinExistence type="predicted"/>
<dbReference type="AlphaFoldDB" id="A0A8J3G0E2"/>
<sequence>MTNNQKINLGAPSLTGKDNNTLVKGAFAAETYPLTLILTSRVPVPLVFGDAGVALGSNSSDSKTGTFVFRDSDQLNRFATDIEMISEINGWVNAITVEKPEATPTPSDIDEAEIETATQMERTQDDAQEPQGASAASSEAVETPPEPKPSKTTKAASTKKAPVGNESEQAGAVA</sequence>